<sequence length="202" mass="22963">DWQGGWERLSVPRSILEVISRSDARTVSDLPFVLPFDSVEYYTAEGIVRPRSLTYVSSQNRPEEAILAECRPRNTTVKLHRSLLDASSANFVLWPGCVELSRCTGCCNSAMLRCEATQTQLRTLKVAKIEYTRKKRLRMRETVVQVEEHLACQCQCRTDATCASHQVFNAAQCRCISRRRGKRRRPRCTDETCMSGTCLVAP</sequence>
<feature type="domain" description="Platelet-derived growth factor (PDGF) family profile" evidence="5">
    <location>
        <begin position="51"/>
        <end position="159"/>
    </location>
</feature>
<name>A0A8C4R480_EPTBU</name>
<dbReference type="AlphaFoldDB" id="A0A8C4R480"/>
<dbReference type="Pfam" id="PF00341">
    <property type="entry name" value="PDGF"/>
    <property type="match status" value="1"/>
</dbReference>
<dbReference type="GO" id="GO:0008083">
    <property type="term" value="F:growth factor activity"/>
    <property type="evidence" value="ECO:0007669"/>
    <property type="project" value="UniProtKB-KW"/>
</dbReference>
<dbReference type="GO" id="GO:0016020">
    <property type="term" value="C:membrane"/>
    <property type="evidence" value="ECO:0007669"/>
    <property type="project" value="InterPro"/>
</dbReference>
<organism evidence="6 7">
    <name type="scientific">Eptatretus burgeri</name>
    <name type="common">Inshore hagfish</name>
    <dbReference type="NCBI Taxonomy" id="7764"/>
    <lineage>
        <taxon>Eukaryota</taxon>
        <taxon>Metazoa</taxon>
        <taxon>Chordata</taxon>
        <taxon>Craniata</taxon>
        <taxon>Vertebrata</taxon>
        <taxon>Cyclostomata</taxon>
        <taxon>Myxini</taxon>
        <taxon>Myxiniformes</taxon>
        <taxon>Myxinidae</taxon>
        <taxon>Eptatretinae</taxon>
        <taxon>Eptatretus</taxon>
    </lineage>
</organism>
<dbReference type="PANTHER" id="PTHR11633:SF1">
    <property type="entry name" value="LD28763P"/>
    <property type="match status" value="1"/>
</dbReference>
<accession>A0A8C4R480</accession>
<reference evidence="6" key="2">
    <citation type="submission" date="2025-09" db="UniProtKB">
        <authorList>
            <consortium name="Ensembl"/>
        </authorList>
    </citation>
    <scope>IDENTIFICATION</scope>
</reference>
<dbReference type="SUPFAM" id="SSF57501">
    <property type="entry name" value="Cystine-knot cytokines"/>
    <property type="match status" value="1"/>
</dbReference>
<evidence type="ECO:0000313" key="7">
    <source>
        <dbReference type="Proteomes" id="UP000694388"/>
    </source>
</evidence>
<dbReference type="GO" id="GO:0005161">
    <property type="term" value="F:platelet-derived growth factor receptor binding"/>
    <property type="evidence" value="ECO:0007669"/>
    <property type="project" value="TreeGrafter"/>
</dbReference>
<dbReference type="PROSITE" id="PS50278">
    <property type="entry name" value="PDGF_2"/>
    <property type="match status" value="1"/>
</dbReference>
<evidence type="ECO:0000313" key="6">
    <source>
        <dbReference type="Ensembl" id="ENSEBUP00000023939.1"/>
    </source>
</evidence>
<dbReference type="InterPro" id="IPR029034">
    <property type="entry name" value="Cystine-knot_cytokine"/>
</dbReference>
<dbReference type="GO" id="GO:0051781">
    <property type="term" value="P:positive regulation of cell division"/>
    <property type="evidence" value="ECO:0007669"/>
    <property type="project" value="UniProtKB-KW"/>
</dbReference>
<keyword evidence="2 4" id="KW-0339">Growth factor</keyword>
<keyword evidence="7" id="KW-1185">Reference proteome</keyword>
<dbReference type="GeneTree" id="ENSGT00940000157367"/>
<proteinExistence type="inferred from homology"/>
<dbReference type="GO" id="GO:0005615">
    <property type="term" value="C:extracellular space"/>
    <property type="evidence" value="ECO:0007669"/>
    <property type="project" value="TreeGrafter"/>
</dbReference>
<evidence type="ECO:0000259" key="5">
    <source>
        <dbReference type="PROSITE" id="PS50278"/>
    </source>
</evidence>
<evidence type="ECO:0000256" key="3">
    <source>
        <dbReference type="ARBA" id="ARBA00023246"/>
    </source>
</evidence>
<dbReference type="GO" id="GO:0070374">
    <property type="term" value="P:positive regulation of ERK1 and ERK2 cascade"/>
    <property type="evidence" value="ECO:0007669"/>
    <property type="project" value="TreeGrafter"/>
</dbReference>
<dbReference type="SMART" id="SM00141">
    <property type="entry name" value="PDGF"/>
    <property type="match status" value="1"/>
</dbReference>
<dbReference type="GO" id="GO:0008284">
    <property type="term" value="P:positive regulation of cell population proliferation"/>
    <property type="evidence" value="ECO:0007669"/>
    <property type="project" value="TreeGrafter"/>
</dbReference>
<dbReference type="GO" id="GO:0051897">
    <property type="term" value="P:positive regulation of phosphatidylinositol 3-kinase/protein kinase B signal transduction"/>
    <property type="evidence" value="ECO:0007669"/>
    <property type="project" value="TreeGrafter"/>
</dbReference>
<evidence type="ECO:0000256" key="4">
    <source>
        <dbReference type="RuleBase" id="RU003818"/>
    </source>
</evidence>
<evidence type="ECO:0000256" key="1">
    <source>
        <dbReference type="ARBA" id="ARBA00006686"/>
    </source>
</evidence>
<comment type="similarity">
    <text evidence="1 4">Belongs to the PDGF/VEGF growth factor family.</text>
</comment>
<keyword evidence="3" id="KW-0497">Mitogen</keyword>
<evidence type="ECO:0000256" key="2">
    <source>
        <dbReference type="ARBA" id="ARBA00023030"/>
    </source>
</evidence>
<dbReference type="InterPro" id="IPR000072">
    <property type="entry name" value="PDGF/VEGF_dom"/>
</dbReference>
<dbReference type="GO" id="GO:0048008">
    <property type="term" value="P:platelet-derived growth factor receptor signaling pathway"/>
    <property type="evidence" value="ECO:0007669"/>
    <property type="project" value="TreeGrafter"/>
</dbReference>
<dbReference type="Proteomes" id="UP000694388">
    <property type="component" value="Unplaced"/>
</dbReference>
<protein>
    <submittedName>
        <fullName evidence="6">Platelet derived growth factor subunit B</fullName>
    </submittedName>
</protein>
<dbReference type="PANTHER" id="PTHR11633">
    <property type="entry name" value="PLATELET-DERIVED GROWTH FACTOR"/>
    <property type="match status" value="1"/>
</dbReference>
<dbReference type="Ensembl" id="ENSEBUT00000024515.1">
    <property type="protein sequence ID" value="ENSEBUP00000023939.1"/>
    <property type="gene ID" value="ENSEBUG00000014753.1"/>
</dbReference>
<dbReference type="GO" id="GO:0030335">
    <property type="term" value="P:positive regulation of cell migration"/>
    <property type="evidence" value="ECO:0007669"/>
    <property type="project" value="TreeGrafter"/>
</dbReference>
<reference evidence="6" key="1">
    <citation type="submission" date="2025-08" db="UniProtKB">
        <authorList>
            <consortium name="Ensembl"/>
        </authorList>
    </citation>
    <scope>IDENTIFICATION</scope>
</reference>
<dbReference type="Gene3D" id="2.10.90.10">
    <property type="entry name" value="Cystine-knot cytokines"/>
    <property type="match status" value="1"/>
</dbReference>